<dbReference type="AlphaFoldDB" id="A0A1V0RKZ1"/>
<name>A0A1V0RKZ1_9RHOB</name>
<dbReference type="RefSeq" id="WP_157132400.1">
    <property type="nucleotide sequence ID" value="NZ_CP020474.1"/>
</dbReference>
<dbReference type="Proteomes" id="UP000192273">
    <property type="component" value="Chromosome"/>
</dbReference>
<proteinExistence type="predicted"/>
<organism evidence="1 2">
    <name type="scientific">Roseovarius mucosus</name>
    <dbReference type="NCBI Taxonomy" id="215743"/>
    <lineage>
        <taxon>Bacteria</taxon>
        <taxon>Pseudomonadati</taxon>
        <taxon>Pseudomonadota</taxon>
        <taxon>Alphaproteobacteria</taxon>
        <taxon>Rhodobacterales</taxon>
        <taxon>Roseobacteraceae</taxon>
        <taxon>Roseovarius</taxon>
    </lineage>
</organism>
<evidence type="ECO:0000313" key="1">
    <source>
        <dbReference type="EMBL" id="ARE82401.1"/>
    </source>
</evidence>
<sequence>MTMREEPRRETLAEVQRLLARARPDQLRRLLADIQAVQQMTNRDEHASPQRRVS</sequence>
<reference evidence="1 2" key="1">
    <citation type="submission" date="2017-03" db="EMBL/GenBank/DDBJ databases">
        <title>Genome Sequence of Roseovarius mucosus strain SMR3 Isolated from a culture of the Diatom Skeletonema marinoi.</title>
        <authorList>
            <person name="Topel M."/>
            <person name="Pinder M."/>
            <person name="Johansson O.N."/>
            <person name="Kourtchenko O."/>
            <person name="Godhe A."/>
            <person name="Clarke A.K."/>
        </authorList>
    </citation>
    <scope>NUCLEOTIDE SEQUENCE [LARGE SCALE GENOMIC DNA]</scope>
    <source>
        <strain evidence="1 2">SMR3</strain>
    </source>
</reference>
<keyword evidence="2" id="KW-1185">Reference proteome</keyword>
<dbReference type="EMBL" id="CP020474">
    <property type="protein sequence ID" value="ARE82401.1"/>
    <property type="molecule type" value="Genomic_DNA"/>
</dbReference>
<protein>
    <submittedName>
        <fullName evidence="1">Uncharacterized protein</fullName>
    </submittedName>
</protein>
<accession>A0A1V0RKZ1</accession>
<dbReference type="KEGG" id="rmm:ROSMUCSMR3_00904"/>
<gene>
    <name evidence="1" type="ORF">ROSMUCSMR3_00904</name>
</gene>
<evidence type="ECO:0000313" key="2">
    <source>
        <dbReference type="Proteomes" id="UP000192273"/>
    </source>
</evidence>